<dbReference type="Gene3D" id="3.40.50.1820">
    <property type="entry name" value="alpha/beta hydrolase"/>
    <property type="match status" value="1"/>
</dbReference>
<name>A0ABS2KZY3_9NOCA</name>
<dbReference type="PANTHER" id="PTHR48098">
    <property type="entry name" value="ENTEROCHELIN ESTERASE-RELATED"/>
    <property type="match status" value="1"/>
</dbReference>
<keyword evidence="1" id="KW-0732">Signal</keyword>
<dbReference type="InterPro" id="IPR029058">
    <property type="entry name" value="AB_hydrolase_fold"/>
</dbReference>
<dbReference type="Pfam" id="PF00756">
    <property type="entry name" value="Esterase"/>
    <property type="match status" value="1"/>
</dbReference>
<keyword evidence="3" id="KW-1185">Reference proteome</keyword>
<evidence type="ECO:0000313" key="2">
    <source>
        <dbReference type="EMBL" id="MBM7416851.1"/>
    </source>
</evidence>
<dbReference type="InterPro" id="IPR000801">
    <property type="entry name" value="Esterase-like"/>
</dbReference>
<dbReference type="Proteomes" id="UP000703038">
    <property type="component" value="Unassembled WGS sequence"/>
</dbReference>
<dbReference type="EMBL" id="JAFBBK010000001">
    <property type="protein sequence ID" value="MBM7416851.1"/>
    <property type="molecule type" value="Genomic_DNA"/>
</dbReference>
<comment type="caution">
    <text evidence="2">The sequence shown here is derived from an EMBL/GenBank/DDBJ whole genome shotgun (WGS) entry which is preliminary data.</text>
</comment>
<dbReference type="InterPro" id="IPR050583">
    <property type="entry name" value="Mycobacterial_A85_antigen"/>
</dbReference>
<dbReference type="RefSeq" id="WP_204869569.1">
    <property type="nucleotide sequence ID" value="NZ_JAFBBK010000001.1"/>
</dbReference>
<feature type="signal peptide" evidence="1">
    <location>
        <begin position="1"/>
        <end position="26"/>
    </location>
</feature>
<reference evidence="2 3" key="1">
    <citation type="submission" date="2021-01" db="EMBL/GenBank/DDBJ databases">
        <title>Genomics of switchgrass bacterial isolates.</title>
        <authorList>
            <person name="Shade A."/>
        </authorList>
    </citation>
    <scope>NUCLEOTIDE SEQUENCE [LARGE SCALE GENOMIC DNA]</scope>
    <source>
        <strain evidence="2 3">PvP111</strain>
    </source>
</reference>
<protein>
    <submittedName>
        <fullName evidence="2">S-formylglutathione hydrolase FrmB</fullName>
    </submittedName>
</protein>
<keyword evidence="2" id="KW-0378">Hydrolase</keyword>
<gene>
    <name evidence="2" type="ORF">JOE42_003584</name>
</gene>
<evidence type="ECO:0000313" key="3">
    <source>
        <dbReference type="Proteomes" id="UP000703038"/>
    </source>
</evidence>
<organism evidence="2 3">
    <name type="scientific">Rhodococcoides corynebacterioides</name>
    <dbReference type="NCBI Taxonomy" id="53972"/>
    <lineage>
        <taxon>Bacteria</taxon>
        <taxon>Bacillati</taxon>
        <taxon>Actinomycetota</taxon>
        <taxon>Actinomycetes</taxon>
        <taxon>Mycobacteriales</taxon>
        <taxon>Nocardiaceae</taxon>
        <taxon>Rhodococcoides</taxon>
    </lineage>
</organism>
<accession>A0ABS2KZY3</accession>
<dbReference type="PANTHER" id="PTHR48098:SF1">
    <property type="entry name" value="DIACYLGLYCEROL ACYLTRANSFERASE_MYCOLYLTRANSFERASE AG85A"/>
    <property type="match status" value="1"/>
</dbReference>
<feature type="chain" id="PRO_5045205144" evidence="1">
    <location>
        <begin position="27"/>
        <end position="338"/>
    </location>
</feature>
<dbReference type="SUPFAM" id="SSF53474">
    <property type="entry name" value="alpha/beta-Hydrolases"/>
    <property type="match status" value="1"/>
</dbReference>
<proteinExistence type="predicted"/>
<sequence length="338" mass="35645">MRRPALLAAGCLTALTLLGSAPVAGAQPGVPTPAVDASSPTRVVSVTMATDRRAVMSVFSASMNREIQVQVLLPADRSVPRPSLYMLDGVSAGEESGYTESTWTQKTDAVSFFSDKAANIVLPVGGRGAYYADWAQSDPVLGVNKWETFLTSELPPLIDARFDGNGVNALMGLSMGAQGAMNLLTKHPDLYTGIAGFSGCYDNRSNETKNAVRATVGSTGGDATNMWGTNADPLWAENDPSTRVETLRGKQVYLSTGNGFPGPYEAGGGFGEEIIDALTVGGPLEAAANICTTGFADTLRAAGVPATIVFKPYGTHSWRYWQDEMHNSWPVVARALGL</sequence>
<dbReference type="GO" id="GO:0016787">
    <property type="term" value="F:hydrolase activity"/>
    <property type="evidence" value="ECO:0007669"/>
    <property type="project" value="UniProtKB-KW"/>
</dbReference>
<evidence type="ECO:0000256" key="1">
    <source>
        <dbReference type="SAM" id="SignalP"/>
    </source>
</evidence>